<evidence type="ECO:0000313" key="2">
    <source>
        <dbReference type="Proteomes" id="UP001060215"/>
    </source>
</evidence>
<comment type="caution">
    <text evidence="1">The sequence shown here is derived from an EMBL/GenBank/DDBJ whole genome shotgun (WGS) entry which is preliminary data.</text>
</comment>
<name>A0ACC0HI17_9ERIC</name>
<protein>
    <submittedName>
        <fullName evidence="1">Protein LURP-one-related 7</fullName>
    </submittedName>
</protein>
<gene>
    <name evidence="1" type="ORF">LOK49_LG05G01493</name>
</gene>
<keyword evidence="2" id="KW-1185">Reference proteome</keyword>
<dbReference type="Proteomes" id="UP001060215">
    <property type="component" value="Chromosome 4"/>
</dbReference>
<dbReference type="EMBL" id="CM045761">
    <property type="protein sequence ID" value="KAI8012940.1"/>
    <property type="molecule type" value="Genomic_DNA"/>
</dbReference>
<proteinExistence type="predicted"/>
<sequence>MDISAPEFQANSHIPIDLLVSKAHCGLTCGGGGGDGLRFTDSSGNLVFRVELLQSDKSTHKRVLLDASANPLIFIYRNNNGSWQAFKGDNREEKDLICRVERTMNSLSGTEFDVSIVGENGEESKSDFKMKGSPFYRSCTIYKGNSIVAQTSLTYKLGIQGVFMWRNRFRLTIFPGFVDHALIVALIGIFFDGRKLWI</sequence>
<accession>A0ACC0HI17</accession>
<reference evidence="1 2" key="1">
    <citation type="journal article" date="2022" name="Plant J.">
        <title>Chromosome-level genome of Camellia lanceoleosa provides a valuable resource for understanding genome evolution and self-incompatibility.</title>
        <authorList>
            <person name="Gong W."/>
            <person name="Xiao S."/>
            <person name="Wang L."/>
            <person name="Liao Z."/>
            <person name="Chang Y."/>
            <person name="Mo W."/>
            <person name="Hu G."/>
            <person name="Li W."/>
            <person name="Zhao G."/>
            <person name="Zhu H."/>
            <person name="Hu X."/>
            <person name="Ji K."/>
            <person name="Xiang X."/>
            <person name="Song Q."/>
            <person name="Yuan D."/>
            <person name="Jin S."/>
            <person name="Zhang L."/>
        </authorList>
    </citation>
    <scope>NUCLEOTIDE SEQUENCE [LARGE SCALE GENOMIC DNA]</scope>
    <source>
        <strain evidence="1">SQ_2022a</strain>
    </source>
</reference>
<organism evidence="1 2">
    <name type="scientific">Camellia lanceoleosa</name>
    <dbReference type="NCBI Taxonomy" id="1840588"/>
    <lineage>
        <taxon>Eukaryota</taxon>
        <taxon>Viridiplantae</taxon>
        <taxon>Streptophyta</taxon>
        <taxon>Embryophyta</taxon>
        <taxon>Tracheophyta</taxon>
        <taxon>Spermatophyta</taxon>
        <taxon>Magnoliopsida</taxon>
        <taxon>eudicotyledons</taxon>
        <taxon>Gunneridae</taxon>
        <taxon>Pentapetalae</taxon>
        <taxon>asterids</taxon>
        <taxon>Ericales</taxon>
        <taxon>Theaceae</taxon>
        <taxon>Camellia</taxon>
    </lineage>
</organism>
<evidence type="ECO:0000313" key="1">
    <source>
        <dbReference type="EMBL" id="KAI8012940.1"/>
    </source>
</evidence>